<evidence type="ECO:0000256" key="1">
    <source>
        <dbReference type="SAM" id="Phobius"/>
    </source>
</evidence>
<keyword evidence="1" id="KW-0472">Membrane</keyword>
<proteinExistence type="predicted"/>
<dbReference type="Proteomes" id="UP000629468">
    <property type="component" value="Unassembled WGS sequence"/>
</dbReference>
<feature type="transmembrane region" description="Helical" evidence="1">
    <location>
        <begin position="63"/>
        <end position="86"/>
    </location>
</feature>
<protein>
    <submittedName>
        <fullName evidence="2">Uncharacterized protein</fullName>
    </submittedName>
</protein>
<accession>A0A8H7C514</accession>
<reference evidence="2 3" key="1">
    <citation type="journal article" name="Sci. Rep.">
        <title>Telomere-to-telomere assembled and centromere annotated genomes of the two main subspecies of the button mushroom Agaricus bisporus reveal especially polymorphic chromosome ends.</title>
        <authorList>
            <person name="Sonnenberg A.S.M."/>
            <person name="Sedaghat-Telgerd N."/>
            <person name="Lavrijssen B."/>
            <person name="Ohm R.A."/>
            <person name="Hendrickx P.M."/>
            <person name="Scholtmeijer K."/>
            <person name="Baars J.J.P."/>
            <person name="van Peer A."/>
        </authorList>
    </citation>
    <scope>NUCLEOTIDE SEQUENCE [LARGE SCALE GENOMIC DNA]</scope>
    <source>
        <strain evidence="2 3">H119_p4</strain>
    </source>
</reference>
<keyword evidence="1" id="KW-1133">Transmembrane helix</keyword>
<dbReference type="EMBL" id="JABXXO010000012">
    <property type="protein sequence ID" value="KAF7762677.1"/>
    <property type="molecule type" value="Genomic_DNA"/>
</dbReference>
<sequence>MRQAIPIAKTSLCLAQIHRLRTVHLLNEAYEPVLELHKTRPDVIVVNVETRIVEGASFDGSVWVVNIMTGIVSLFSSIMAICVLIGSSAHKLWSESASLVSLGPSATSVSNQLDPLSKSLPHVAGSTHYVVYDAEHSTMRPKINCFPRWLTGFSSGLRHNAERGRPLDAYKNPSDGGVLILHSSLSNSHLPRTLDEAPQSSKARQWVEVRDWWSHSVLLTHACAYNPGGKAHPPASGCLTFALAGDDSAVRQLSALYSIIYQEHIFR</sequence>
<keyword evidence="1" id="KW-0812">Transmembrane</keyword>
<name>A0A8H7C514_AGABI</name>
<organism evidence="2 3">
    <name type="scientific">Agaricus bisporus var. burnettii</name>
    <dbReference type="NCBI Taxonomy" id="192524"/>
    <lineage>
        <taxon>Eukaryota</taxon>
        <taxon>Fungi</taxon>
        <taxon>Dikarya</taxon>
        <taxon>Basidiomycota</taxon>
        <taxon>Agaricomycotina</taxon>
        <taxon>Agaricomycetes</taxon>
        <taxon>Agaricomycetidae</taxon>
        <taxon>Agaricales</taxon>
        <taxon>Agaricineae</taxon>
        <taxon>Agaricaceae</taxon>
        <taxon>Agaricus</taxon>
    </lineage>
</organism>
<gene>
    <name evidence="2" type="ORF">Agabi119p4_9270</name>
</gene>
<evidence type="ECO:0000313" key="3">
    <source>
        <dbReference type="Proteomes" id="UP000629468"/>
    </source>
</evidence>
<dbReference type="AlphaFoldDB" id="A0A8H7C514"/>
<comment type="caution">
    <text evidence="2">The sequence shown here is derived from an EMBL/GenBank/DDBJ whole genome shotgun (WGS) entry which is preliminary data.</text>
</comment>
<evidence type="ECO:0000313" key="2">
    <source>
        <dbReference type="EMBL" id="KAF7762677.1"/>
    </source>
</evidence>